<dbReference type="SMART" id="SM00369">
    <property type="entry name" value="LRR_TYP"/>
    <property type="match status" value="10"/>
</dbReference>
<evidence type="ECO:0000256" key="3">
    <source>
        <dbReference type="SAM" id="SignalP"/>
    </source>
</evidence>
<feature type="chain" id="PRO_5022190219" evidence="3">
    <location>
        <begin position="27"/>
        <end position="580"/>
    </location>
</feature>
<evidence type="ECO:0000256" key="1">
    <source>
        <dbReference type="ARBA" id="ARBA00022614"/>
    </source>
</evidence>
<reference evidence="4 5" key="1">
    <citation type="submission" date="2019-02" db="EMBL/GenBank/DDBJ databases">
        <title>Deep-cultivation of Planctomycetes and their phenomic and genomic characterization uncovers novel biology.</title>
        <authorList>
            <person name="Wiegand S."/>
            <person name="Jogler M."/>
            <person name="Boedeker C."/>
            <person name="Pinto D."/>
            <person name="Vollmers J."/>
            <person name="Rivas-Marin E."/>
            <person name="Kohn T."/>
            <person name="Peeters S.H."/>
            <person name="Heuer A."/>
            <person name="Rast P."/>
            <person name="Oberbeckmann S."/>
            <person name="Bunk B."/>
            <person name="Jeske O."/>
            <person name="Meyerdierks A."/>
            <person name="Storesund J.E."/>
            <person name="Kallscheuer N."/>
            <person name="Luecker S."/>
            <person name="Lage O.M."/>
            <person name="Pohl T."/>
            <person name="Merkel B.J."/>
            <person name="Hornburger P."/>
            <person name="Mueller R.-W."/>
            <person name="Bruemmer F."/>
            <person name="Labrenz M."/>
            <person name="Spormann A.M."/>
            <person name="Op den Camp H."/>
            <person name="Overmann J."/>
            <person name="Amann R."/>
            <person name="Jetten M.S.M."/>
            <person name="Mascher T."/>
            <person name="Medema M.H."/>
            <person name="Devos D.P."/>
            <person name="Kaster A.-K."/>
            <person name="Ovreas L."/>
            <person name="Rohde M."/>
            <person name="Galperin M.Y."/>
            <person name="Jogler C."/>
        </authorList>
    </citation>
    <scope>NUCLEOTIDE SEQUENCE [LARGE SCALE GENOMIC DNA]</scope>
    <source>
        <strain evidence="4 5">KS4</strain>
    </source>
</reference>
<keyword evidence="1" id="KW-0433">Leucine-rich repeat</keyword>
<dbReference type="SUPFAM" id="SSF52058">
    <property type="entry name" value="L domain-like"/>
    <property type="match status" value="2"/>
</dbReference>
<dbReference type="SMART" id="SM00365">
    <property type="entry name" value="LRR_SD22"/>
    <property type="match status" value="5"/>
</dbReference>
<sequence length="580" mass="64079" precursor="true">MHRLSRTSVMPIIAALSILSPISATTTFTDLDGDNLLDINELDNFNALKALQEIKIKNTALQDTTGINQLQNATSIEIHDSQIASLDNDDFYDLNKLQVFRLSNSNITSLKSGSSLFSLSNLYSLVIDSSNITTIEANTFDGLATLSYLNLYGNKINRTYAHSFQGLSNLSYLSLVDNQLSENTFAVDTLYPLASLFFLELGNNNFTTINADYFQGLTNLTSIDFSVNKLSIFDLNSFIFTPNLKYLDLAYNDISSIKHLSATSSINTFDNLKFLSLVANKLTSIDASFFQNMKNIEDVHLAFNYDLTTIAEDTFKDLKKIKTITLTNCNKLNLIDGTFNNLTTLEELDLSDTNTTHITTNTFKNLPNLETLRLGSNNIQSIESGAFKDLTAIKYLSFMDANLDILDLTDASLRNLEEFREPDQIHTAILTRLDIDQDSFDVLMLGAGSYADLNHPTNTGLADAANLTTLILNQINFADITDLSSLTSNALQDNLTTLSMQYITNLDESLLLSLIDANNLAALNTLNLTGSWSALSTDTQNQLMSWDAVATNTLIIPEPAAASLFLLLSLTALSYRSRSN</sequence>
<dbReference type="EMBL" id="CP036425">
    <property type="protein sequence ID" value="QDU34382.1"/>
    <property type="molecule type" value="Genomic_DNA"/>
</dbReference>
<dbReference type="RefSeq" id="WP_145078155.1">
    <property type="nucleotide sequence ID" value="NZ_CP036425.1"/>
</dbReference>
<name>A0A517YVZ4_9BACT</name>
<dbReference type="PANTHER" id="PTHR45617:SF172">
    <property type="entry name" value="LEUCINE-RICH REPEAT-CONTAINING PROTEIN 15-LIKE"/>
    <property type="match status" value="1"/>
</dbReference>
<keyword evidence="2" id="KW-0677">Repeat</keyword>
<dbReference type="InterPro" id="IPR018247">
    <property type="entry name" value="EF_Hand_1_Ca_BS"/>
</dbReference>
<keyword evidence="5" id="KW-1185">Reference proteome</keyword>
<dbReference type="InterPro" id="IPR001611">
    <property type="entry name" value="Leu-rich_rpt"/>
</dbReference>
<evidence type="ECO:0000313" key="4">
    <source>
        <dbReference type="EMBL" id="QDU34382.1"/>
    </source>
</evidence>
<protein>
    <submittedName>
        <fullName evidence="4">Leucine Rich repeats (2 copies)</fullName>
    </submittedName>
</protein>
<dbReference type="PROSITE" id="PS00018">
    <property type="entry name" value="EF_HAND_1"/>
    <property type="match status" value="1"/>
</dbReference>
<gene>
    <name evidence="4" type="ORF">KS4_24500</name>
</gene>
<evidence type="ECO:0000313" key="5">
    <source>
        <dbReference type="Proteomes" id="UP000317369"/>
    </source>
</evidence>
<dbReference type="Gene3D" id="3.80.10.10">
    <property type="entry name" value="Ribonuclease Inhibitor"/>
    <property type="match status" value="3"/>
</dbReference>
<dbReference type="PANTHER" id="PTHR45617">
    <property type="entry name" value="LEUCINE RICH REPEAT FAMILY PROTEIN"/>
    <property type="match status" value="1"/>
</dbReference>
<organism evidence="4 5">
    <name type="scientific">Poriferisphaera corsica</name>
    <dbReference type="NCBI Taxonomy" id="2528020"/>
    <lineage>
        <taxon>Bacteria</taxon>
        <taxon>Pseudomonadati</taxon>
        <taxon>Planctomycetota</taxon>
        <taxon>Phycisphaerae</taxon>
        <taxon>Phycisphaerales</taxon>
        <taxon>Phycisphaeraceae</taxon>
        <taxon>Poriferisphaera</taxon>
    </lineage>
</organism>
<dbReference type="AlphaFoldDB" id="A0A517YVZ4"/>
<accession>A0A517YVZ4</accession>
<dbReference type="KEGG" id="pcor:KS4_24500"/>
<feature type="signal peptide" evidence="3">
    <location>
        <begin position="1"/>
        <end position="26"/>
    </location>
</feature>
<keyword evidence="3" id="KW-0732">Signal</keyword>
<dbReference type="OrthoDB" id="8532199at2"/>
<evidence type="ECO:0000256" key="2">
    <source>
        <dbReference type="ARBA" id="ARBA00022737"/>
    </source>
</evidence>
<dbReference type="PROSITE" id="PS51450">
    <property type="entry name" value="LRR"/>
    <property type="match status" value="3"/>
</dbReference>
<dbReference type="InterPro" id="IPR032675">
    <property type="entry name" value="LRR_dom_sf"/>
</dbReference>
<proteinExistence type="predicted"/>
<dbReference type="InterPro" id="IPR003591">
    <property type="entry name" value="Leu-rich_rpt_typical-subtyp"/>
</dbReference>
<dbReference type="Pfam" id="PF13855">
    <property type="entry name" value="LRR_8"/>
    <property type="match status" value="4"/>
</dbReference>
<dbReference type="Proteomes" id="UP000317369">
    <property type="component" value="Chromosome"/>
</dbReference>